<feature type="domain" description="HTH myb-type" evidence="8">
    <location>
        <begin position="62"/>
        <end position="116"/>
    </location>
</feature>
<keyword evidence="10" id="KW-1185">Reference proteome</keyword>
<dbReference type="OrthoDB" id="2143914at2759"/>
<evidence type="ECO:0000313" key="10">
    <source>
        <dbReference type="Proteomes" id="UP000825935"/>
    </source>
</evidence>
<dbReference type="FunFam" id="1.10.10.60:FF:000001">
    <property type="entry name" value="MYB-related transcription factor"/>
    <property type="match status" value="1"/>
</dbReference>
<protein>
    <submittedName>
        <fullName evidence="9">Uncharacterized protein</fullName>
    </submittedName>
</protein>
<dbReference type="InterPro" id="IPR001005">
    <property type="entry name" value="SANT/Myb"/>
</dbReference>
<reference evidence="9" key="1">
    <citation type="submission" date="2021-08" db="EMBL/GenBank/DDBJ databases">
        <title>WGS assembly of Ceratopteris richardii.</title>
        <authorList>
            <person name="Marchant D.B."/>
            <person name="Chen G."/>
            <person name="Jenkins J."/>
            <person name="Shu S."/>
            <person name="Leebens-Mack J."/>
            <person name="Grimwood J."/>
            <person name="Schmutz J."/>
            <person name="Soltis P."/>
            <person name="Soltis D."/>
            <person name="Chen Z.-H."/>
        </authorList>
    </citation>
    <scope>NUCLEOTIDE SEQUENCE</scope>
    <source>
        <strain evidence="9">Whitten #5841</strain>
        <tissue evidence="9">Leaf</tissue>
    </source>
</reference>
<dbReference type="GO" id="GO:0051707">
    <property type="term" value="P:response to other organism"/>
    <property type="evidence" value="ECO:0007669"/>
    <property type="project" value="UniProtKB-ARBA"/>
</dbReference>
<dbReference type="GO" id="GO:0005634">
    <property type="term" value="C:nucleus"/>
    <property type="evidence" value="ECO:0007669"/>
    <property type="project" value="UniProtKB-SubCell"/>
</dbReference>
<name>A0A8T2R2G1_CERRI</name>
<evidence type="ECO:0000256" key="4">
    <source>
        <dbReference type="ARBA" id="ARBA00023125"/>
    </source>
</evidence>
<evidence type="ECO:0000259" key="8">
    <source>
        <dbReference type="PROSITE" id="PS51294"/>
    </source>
</evidence>
<keyword evidence="3" id="KW-0805">Transcription regulation</keyword>
<proteinExistence type="predicted"/>
<feature type="domain" description="Myb-like" evidence="7">
    <location>
        <begin position="62"/>
        <end position="112"/>
    </location>
</feature>
<dbReference type="AlphaFoldDB" id="A0A8T2R2G1"/>
<keyword evidence="4" id="KW-0238">DNA-binding</keyword>
<evidence type="ECO:0000256" key="5">
    <source>
        <dbReference type="ARBA" id="ARBA00023163"/>
    </source>
</evidence>
<evidence type="ECO:0000313" key="9">
    <source>
        <dbReference type="EMBL" id="KAH7289743.1"/>
    </source>
</evidence>
<keyword evidence="6" id="KW-0539">Nucleus</keyword>
<comment type="subcellular location">
    <subcellularLocation>
        <location evidence="1">Nucleus</location>
    </subcellularLocation>
</comment>
<feature type="domain" description="Myb-like" evidence="7">
    <location>
        <begin position="9"/>
        <end position="61"/>
    </location>
</feature>
<dbReference type="PROSITE" id="PS50090">
    <property type="entry name" value="MYB_LIKE"/>
    <property type="match status" value="2"/>
</dbReference>
<dbReference type="Gene3D" id="1.10.10.60">
    <property type="entry name" value="Homeodomain-like"/>
    <property type="match status" value="2"/>
</dbReference>
<evidence type="ECO:0000256" key="1">
    <source>
        <dbReference type="ARBA" id="ARBA00004123"/>
    </source>
</evidence>
<accession>A0A8T2R2G1</accession>
<comment type="caution">
    <text evidence="9">The sequence shown here is derived from an EMBL/GenBank/DDBJ whole genome shotgun (WGS) entry which is preliminary data.</text>
</comment>
<gene>
    <name evidence="9" type="ORF">KP509_30G017400</name>
</gene>
<keyword evidence="5" id="KW-0804">Transcription</keyword>
<organism evidence="9 10">
    <name type="scientific">Ceratopteris richardii</name>
    <name type="common">Triangle waterfern</name>
    <dbReference type="NCBI Taxonomy" id="49495"/>
    <lineage>
        <taxon>Eukaryota</taxon>
        <taxon>Viridiplantae</taxon>
        <taxon>Streptophyta</taxon>
        <taxon>Embryophyta</taxon>
        <taxon>Tracheophyta</taxon>
        <taxon>Polypodiopsida</taxon>
        <taxon>Polypodiidae</taxon>
        <taxon>Polypodiales</taxon>
        <taxon>Pteridineae</taxon>
        <taxon>Pteridaceae</taxon>
        <taxon>Parkerioideae</taxon>
        <taxon>Ceratopteris</taxon>
    </lineage>
</organism>
<dbReference type="PROSITE" id="PS51294">
    <property type="entry name" value="HTH_MYB"/>
    <property type="match status" value="2"/>
</dbReference>
<dbReference type="InterPro" id="IPR015495">
    <property type="entry name" value="Myb_TF_plants"/>
</dbReference>
<dbReference type="Pfam" id="PF00249">
    <property type="entry name" value="Myb_DNA-binding"/>
    <property type="match status" value="2"/>
</dbReference>
<dbReference type="FunFam" id="1.10.10.60:FF:000394">
    <property type="entry name" value="MYB transcription factor"/>
    <property type="match status" value="1"/>
</dbReference>
<dbReference type="PANTHER" id="PTHR10641:SF1403">
    <property type="match status" value="1"/>
</dbReference>
<dbReference type="GO" id="GO:0000976">
    <property type="term" value="F:transcription cis-regulatory region binding"/>
    <property type="evidence" value="ECO:0007669"/>
    <property type="project" value="UniProtKB-ARBA"/>
</dbReference>
<dbReference type="CDD" id="cd00167">
    <property type="entry name" value="SANT"/>
    <property type="match status" value="2"/>
</dbReference>
<feature type="domain" description="HTH myb-type" evidence="8">
    <location>
        <begin position="9"/>
        <end position="61"/>
    </location>
</feature>
<dbReference type="InterPro" id="IPR017930">
    <property type="entry name" value="Myb_dom"/>
</dbReference>
<evidence type="ECO:0000256" key="3">
    <source>
        <dbReference type="ARBA" id="ARBA00023015"/>
    </source>
</evidence>
<sequence length="506" mass="56537">MGRAPCCEKQGLKKGPWTPDEDEKLIAYIQQHGHGSWRSLPKLAGLLRCGKSCRLRWTNYLRPDIKRGNFSSEEEHVIISLHALLGNRWSSIASHLPGRTDNEIKNYWNTHLKKRLLQMGLDPVSHKPLSDMACINMCSKLPFGSVSNYRRAPWNISGRYCNLSHDKLDIVDERFDNANQSSDCFLRAWRSNAGEAFRRGLSFSSSYLQQLRSCGLDVSGFLVKAQNAIQESNCAHAEEEILSNGINPLSYGTSHVAPCNNSAFPASAFSSVDCSVQYQSSVSRYSSRQISMKPVTEVINSAHLAKRPRTEGNLDGVSVDTLCRDSPAEALVKQEDMFSSVGESISPVYNHHRGENWEGQFMKEERSKHNDEHETTDPASLEWSHAMQSFHSLEFPYAKQDNYLGFGAKAPMEKRSIEDTSLTGCQDLGPVFCMPLLAADMSTCLDFGCDSIAHGSSSRFMLNWQDHFTTSEEAVTERNNGEHCWSSLMKSVVMAAPVQPSCSDLT</sequence>
<evidence type="ECO:0000256" key="2">
    <source>
        <dbReference type="ARBA" id="ARBA00022737"/>
    </source>
</evidence>
<dbReference type="Proteomes" id="UP000825935">
    <property type="component" value="Chromosome 30"/>
</dbReference>
<dbReference type="SUPFAM" id="SSF46689">
    <property type="entry name" value="Homeodomain-like"/>
    <property type="match status" value="1"/>
</dbReference>
<dbReference type="EMBL" id="CM035435">
    <property type="protein sequence ID" value="KAH7289743.1"/>
    <property type="molecule type" value="Genomic_DNA"/>
</dbReference>
<evidence type="ECO:0000256" key="6">
    <source>
        <dbReference type="ARBA" id="ARBA00023242"/>
    </source>
</evidence>
<keyword evidence="2" id="KW-0677">Repeat</keyword>
<evidence type="ECO:0000259" key="7">
    <source>
        <dbReference type="PROSITE" id="PS50090"/>
    </source>
</evidence>
<dbReference type="InterPro" id="IPR009057">
    <property type="entry name" value="Homeodomain-like_sf"/>
</dbReference>
<dbReference type="PANTHER" id="PTHR10641">
    <property type="entry name" value="MYB FAMILY TRANSCRIPTION FACTOR"/>
    <property type="match status" value="1"/>
</dbReference>
<dbReference type="SMART" id="SM00717">
    <property type="entry name" value="SANT"/>
    <property type="match status" value="2"/>
</dbReference>